<organism evidence="3 4">
    <name type="scientific">Variovorax ginsengisoli</name>
    <dbReference type="NCBI Taxonomy" id="363844"/>
    <lineage>
        <taxon>Bacteria</taxon>
        <taxon>Pseudomonadati</taxon>
        <taxon>Pseudomonadota</taxon>
        <taxon>Betaproteobacteria</taxon>
        <taxon>Burkholderiales</taxon>
        <taxon>Comamonadaceae</taxon>
        <taxon>Variovorax</taxon>
    </lineage>
</organism>
<keyword evidence="1" id="KW-0812">Transmembrane</keyword>
<dbReference type="GO" id="GO:0016829">
    <property type="term" value="F:lyase activity"/>
    <property type="evidence" value="ECO:0007669"/>
    <property type="project" value="UniProtKB-KW"/>
</dbReference>
<keyword evidence="1" id="KW-1133">Transmembrane helix</keyword>
<keyword evidence="1" id="KW-0472">Membrane</keyword>
<dbReference type="PROSITE" id="PS50125">
    <property type="entry name" value="GUANYLATE_CYCLASE_2"/>
    <property type="match status" value="1"/>
</dbReference>
<dbReference type="PANTHER" id="PTHR43081">
    <property type="entry name" value="ADENYLATE CYCLASE, TERMINAL-DIFFERENTIATION SPECIFIC-RELATED"/>
    <property type="match status" value="1"/>
</dbReference>
<dbReference type="EC" id="4.6.1.-" evidence="3"/>
<dbReference type="InterPro" id="IPR001054">
    <property type="entry name" value="A/G_cyclase"/>
</dbReference>
<accession>A0ABT8RX86</accession>
<feature type="transmembrane region" description="Helical" evidence="1">
    <location>
        <begin position="436"/>
        <end position="459"/>
    </location>
</feature>
<evidence type="ECO:0000259" key="2">
    <source>
        <dbReference type="PROSITE" id="PS50125"/>
    </source>
</evidence>
<evidence type="ECO:0000256" key="1">
    <source>
        <dbReference type="SAM" id="Phobius"/>
    </source>
</evidence>
<reference evidence="3" key="1">
    <citation type="submission" date="2023-06" db="EMBL/GenBank/DDBJ databases">
        <authorList>
            <person name="Jiang Y."/>
            <person name="Liu Q."/>
        </authorList>
    </citation>
    <scope>NUCLEOTIDE SEQUENCE</scope>
    <source>
        <strain evidence="3">CGMCC 1.12090</strain>
    </source>
</reference>
<gene>
    <name evidence="3" type="ORF">Q2T77_03140</name>
</gene>
<dbReference type="Pfam" id="PF00211">
    <property type="entry name" value="Guanylate_cyc"/>
    <property type="match status" value="1"/>
</dbReference>
<name>A0ABT8RX86_9BURK</name>
<dbReference type="CDD" id="cd07302">
    <property type="entry name" value="CHD"/>
    <property type="match status" value="1"/>
</dbReference>
<sequence>MNLLRRHGARIAITLLPVALALAHVLGAWQLPFVDRLDRFIYDVRLRATLPGTLDPRIVIVDIDDPSLQALGQWPWGRDQLARLTTEIMERQQARVLGFDVLFVEPDASSGLEALRQLAQGPLRERAGLSREIEQLAPSLDRDAAFAKTLAGRRVALGFYFTQTQVPRTKGALPAPVLPPGTFPEGRDYTTRWNGFVGSIPQLAEAAPAGGFLNVVLDGSVDGVIRAVPLIARYDGENAQPGYYESLALVVYRLAVGDTDLAPAFAPAGPGSAPPPLEALMLSTGDTRLRVPVDASASVLVPFRGVGGPRGGSFRHVSASEVLRGGLAAGELKDKIVLVGSTAPGLQDLRSTPVGADFPGVEVHANIVSGLLDSRLPAVPDYALGYELVMLLAAGLALAFGLSLSGAARAIGVALSICVVLIGVNSWLFLRAGLVLPLALSLLMVALSFVLNMSWGYFIEGRSSRGLARLFGTFVPPELVDEMRADPGRYSMRAENRELTVMFCDMRGFTRMAEQMAPAELQAFLNIFFSRLSEIISARRGTVDKYMGDCVMAFWGAPVETVDHAELAVQAAIEMVAAVRELNGRRRLSGLPEVQVGIGINTGVMSVGDMGSAVRRSYTVVGDAVNLASRIEGLGVHYGVEIIATEATRRAAPGFTWQELDTVQVQGKARRVRIFTPIGRSGSVSPEVRKELQQWDGVLSAYRLQDWLQGQAMLSALVAADAKKVLYQLYAQRLASMSLQPNDPEWDGATRFDSK</sequence>
<dbReference type="Gene3D" id="3.30.70.1230">
    <property type="entry name" value="Nucleotide cyclase"/>
    <property type="match status" value="1"/>
</dbReference>
<keyword evidence="3" id="KW-0456">Lyase</keyword>
<dbReference type="RefSeq" id="WP_301803625.1">
    <property type="nucleotide sequence ID" value="NZ_JAUJZH010000002.1"/>
</dbReference>
<keyword evidence="4" id="KW-1185">Reference proteome</keyword>
<protein>
    <submittedName>
        <fullName evidence="3">Adenylate/guanylate cyclase domain-containing protein</fullName>
        <ecNumber evidence="3">4.6.1.-</ecNumber>
    </submittedName>
</protein>
<feature type="transmembrane region" description="Helical" evidence="1">
    <location>
        <begin position="411"/>
        <end position="430"/>
    </location>
</feature>
<comment type="caution">
    <text evidence="3">The sequence shown here is derived from an EMBL/GenBank/DDBJ whole genome shotgun (WGS) entry which is preliminary data.</text>
</comment>
<dbReference type="InterPro" id="IPR007890">
    <property type="entry name" value="CHASE2"/>
</dbReference>
<dbReference type="EMBL" id="JAUKVY010000002">
    <property type="protein sequence ID" value="MDO1531271.1"/>
    <property type="molecule type" value="Genomic_DNA"/>
</dbReference>
<evidence type="ECO:0000313" key="3">
    <source>
        <dbReference type="EMBL" id="MDO1531271.1"/>
    </source>
</evidence>
<dbReference type="Proteomes" id="UP001169027">
    <property type="component" value="Unassembled WGS sequence"/>
</dbReference>
<dbReference type="SMART" id="SM01080">
    <property type="entry name" value="CHASE2"/>
    <property type="match status" value="1"/>
</dbReference>
<dbReference type="SUPFAM" id="SSF55073">
    <property type="entry name" value="Nucleotide cyclase"/>
    <property type="match status" value="1"/>
</dbReference>
<dbReference type="SMART" id="SM00044">
    <property type="entry name" value="CYCc"/>
    <property type="match status" value="1"/>
</dbReference>
<feature type="domain" description="Guanylate cyclase" evidence="2">
    <location>
        <begin position="500"/>
        <end position="632"/>
    </location>
</feature>
<dbReference type="Pfam" id="PF05226">
    <property type="entry name" value="CHASE2"/>
    <property type="match status" value="1"/>
</dbReference>
<proteinExistence type="predicted"/>
<evidence type="ECO:0000313" key="4">
    <source>
        <dbReference type="Proteomes" id="UP001169027"/>
    </source>
</evidence>
<dbReference type="PANTHER" id="PTHR43081:SF1">
    <property type="entry name" value="ADENYLATE CYCLASE, TERMINAL-DIFFERENTIATION SPECIFIC"/>
    <property type="match status" value="1"/>
</dbReference>
<dbReference type="InterPro" id="IPR029787">
    <property type="entry name" value="Nucleotide_cyclase"/>
</dbReference>
<dbReference type="InterPro" id="IPR050697">
    <property type="entry name" value="Adenylyl/Guanylyl_Cyclase_3/4"/>
</dbReference>
<feature type="transmembrane region" description="Helical" evidence="1">
    <location>
        <begin position="383"/>
        <end position="404"/>
    </location>
</feature>